<evidence type="ECO:0000256" key="4">
    <source>
        <dbReference type="ARBA" id="ARBA00043988"/>
    </source>
</evidence>
<dbReference type="PANTHER" id="PTHR14614">
    <property type="entry name" value="HEPATOCELLULAR CARCINOMA-ASSOCIATED ANTIGEN"/>
    <property type="match status" value="1"/>
</dbReference>
<keyword evidence="3" id="KW-0949">S-adenosyl-L-methionine</keyword>
<reference evidence="5" key="1">
    <citation type="submission" date="2021-06" db="EMBL/GenBank/DDBJ databases">
        <authorList>
            <person name="Kallberg Y."/>
            <person name="Tangrot J."/>
            <person name="Rosling A."/>
        </authorList>
    </citation>
    <scope>NUCLEOTIDE SEQUENCE</scope>
    <source>
        <strain evidence="5">IA702</strain>
    </source>
</reference>
<keyword evidence="2" id="KW-0808">Transferase</keyword>
<sequence>METSSNIKTFSFGTKDDGNGRTITIKELLDPSYGCYVWPSAFVLAEYIWYKRRGFQGKVIVELGAGTSLPGLLCTSLSPTNHTVLTDRSNFLLVLQNIKDSVLLNIPFFNDTTDTVSDYNNPENEKRKSRIWVRGLTWGEFVNDEDCLPVLLNDIETLWGRKIDWLLGSDTFYDPKDFEDIIGTIAYILVYHSPDAKFLTTYQERSSKRSIQYLLDKWNLECRQISLSELRTDLEKYTIDDDTQQNQVGSNDVSDDTHINQTKDYLESKKHHSQINPSAAYGNSIESIFLLEISLKQ</sequence>
<proteinExistence type="inferred from homology"/>
<organism evidence="5 6">
    <name type="scientific">Paraglomus occultum</name>
    <dbReference type="NCBI Taxonomy" id="144539"/>
    <lineage>
        <taxon>Eukaryota</taxon>
        <taxon>Fungi</taxon>
        <taxon>Fungi incertae sedis</taxon>
        <taxon>Mucoromycota</taxon>
        <taxon>Glomeromycotina</taxon>
        <taxon>Glomeromycetes</taxon>
        <taxon>Paraglomerales</taxon>
        <taxon>Paraglomeraceae</taxon>
        <taxon>Paraglomus</taxon>
    </lineage>
</organism>
<dbReference type="GO" id="GO:0008168">
    <property type="term" value="F:methyltransferase activity"/>
    <property type="evidence" value="ECO:0007669"/>
    <property type="project" value="UniProtKB-KW"/>
</dbReference>
<evidence type="ECO:0000313" key="5">
    <source>
        <dbReference type="EMBL" id="CAG8599855.1"/>
    </source>
</evidence>
<evidence type="ECO:0000256" key="3">
    <source>
        <dbReference type="ARBA" id="ARBA00022691"/>
    </source>
</evidence>
<dbReference type="GO" id="GO:0005737">
    <property type="term" value="C:cytoplasm"/>
    <property type="evidence" value="ECO:0007669"/>
    <property type="project" value="TreeGrafter"/>
</dbReference>
<dbReference type="PANTHER" id="PTHR14614:SF164">
    <property type="entry name" value="HISTONE-ARGININE METHYLTRANSFERASE METTL23"/>
    <property type="match status" value="1"/>
</dbReference>
<comment type="similarity">
    <text evidence="4">Belongs to the methyltransferase superfamily. METTL23 family.</text>
</comment>
<dbReference type="AlphaFoldDB" id="A0A9N9GG89"/>
<dbReference type="InterPro" id="IPR019410">
    <property type="entry name" value="Methyltransf_16"/>
</dbReference>
<evidence type="ECO:0000256" key="2">
    <source>
        <dbReference type="ARBA" id="ARBA00022679"/>
    </source>
</evidence>
<comment type="caution">
    <text evidence="5">The sequence shown here is derived from an EMBL/GenBank/DDBJ whole genome shotgun (WGS) entry which is preliminary data.</text>
</comment>
<dbReference type="GO" id="GO:0005634">
    <property type="term" value="C:nucleus"/>
    <property type="evidence" value="ECO:0007669"/>
    <property type="project" value="TreeGrafter"/>
</dbReference>
<keyword evidence="1" id="KW-0489">Methyltransferase</keyword>
<gene>
    <name evidence="5" type="ORF">POCULU_LOCUS7406</name>
</gene>
<dbReference type="EMBL" id="CAJVPJ010001671">
    <property type="protein sequence ID" value="CAG8599855.1"/>
    <property type="molecule type" value="Genomic_DNA"/>
</dbReference>
<dbReference type="InterPro" id="IPR029063">
    <property type="entry name" value="SAM-dependent_MTases_sf"/>
</dbReference>
<dbReference type="Pfam" id="PF10294">
    <property type="entry name" value="Methyltransf_16"/>
    <property type="match status" value="1"/>
</dbReference>
<dbReference type="Proteomes" id="UP000789572">
    <property type="component" value="Unassembled WGS sequence"/>
</dbReference>
<dbReference type="GO" id="GO:0032259">
    <property type="term" value="P:methylation"/>
    <property type="evidence" value="ECO:0007669"/>
    <property type="project" value="UniProtKB-KW"/>
</dbReference>
<evidence type="ECO:0000256" key="1">
    <source>
        <dbReference type="ARBA" id="ARBA00022603"/>
    </source>
</evidence>
<dbReference type="OrthoDB" id="407325at2759"/>
<evidence type="ECO:0000313" key="6">
    <source>
        <dbReference type="Proteomes" id="UP000789572"/>
    </source>
</evidence>
<keyword evidence="6" id="KW-1185">Reference proteome</keyword>
<accession>A0A9N9GG89</accession>
<name>A0A9N9GG89_9GLOM</name>
<dbReference type="Gene3D" id="3.40.50.150">
    <property type="entry name" value="Vaccinia Virus protein VP39"/>
    <property type="match status" value="1"/>
</dbReference>
<protein>
    <submittedName>
        <fullName evidence="5">2572_t:CDS:1</fullName>
    </submittedName>
</protein>